<keyword evidence="2" id="KW-1185">Reference proteome</keyword>
<organism evidence="1 2">
    <name type="scientific">Gymnopus androsaceus JB14</name>
    <dbReference type="NCBI Taxonomy" id="1447944"/>
    <lineage>
        <taxon>Eukaryota</taxon>
        <taxon>Fungi</taxon>
        <taxon>Dikarya</taxon>
        <taxon>Basidiomycota</taxon>
        <taxon>Agaricomycotina</taxon>
        <taxon>Agaricomycetes</taxon>
        <taxon>Agaricomycetidae</taxon>
        <taxon>Agaricales</taxon>
        <taxon>Marasmiineae</taxon>
        <taxon>Omphalotaceae</taxon>
        <taxon>Gymnopus</taxon>
    </lineage>
</organism>
<dbReference type="Proteomes" id="UP000799118">
    <property type="component" value="Unassembled WGS sequence"/>
</dbReference>
<protein>
    <submittedName>
        <fullName evidence="1">Uncharacterized protein</fullName>
    </submittedName>
</protein>
<proteinExistence type="predicted"/>
<dbReference type="EMBL" id="ML769419">
    <property type="protein sequence ID" value="KAE9404086.1"/>
    <property type="molecule type" value="Genomic_DNA"/>
</dbReference>
<gene>
    <name evidence="1" type="ORF">BT96DRAFT_955688</name>
</gene>
<evidence type="ECO:0000313" key="1">
    <source>
        <dbReference type="EMBL" id="KAE9404086.1"/>
    </source>
</evidence>
<evidence type="ECO:0000313" key="2">
    <source>
        <dbReference type="Proteomes" id="UP000799118"/>
    </source>
</evidence>
<accession>A0A6A4I0P2</accession>
<name>A0A6A4I0P2_9AGAR</name>
<sequence length="863" mass="96420">MFLCSDSCSECLPASSAAECCQWCHDLQQNKKLEGIHTRITDSVNESAPFAYRGHGGMMVQIDDLRLRIAVCEGALDEHKQFVLAIASGKWERVDRLIRACMNAGMGIHGMLVQYERAAEGLYQPKGYEEKDNLRAILFWRLGAHRALALPSLSHARSHSTMTALVPSPATPNQGKILQNIDAFLTSKKVIHVVLMFNKIALEKRPRLDVKTNQHVLQTASKFENENNLNVMVEDVKQDEVHLASEATVGAIGILSGNSRIYGGRPILENAIAHAKLIQTAIDAVNSKKGEIPFQIISVASEGEAKRGKALVELTFKHHLSRDSPLYPLLSPLKFMNFFVGEDDLTADKDWKHVTFKRLRNLILRERGIMVNGILLTPSIFKQHLASDGYSPQHIQPLFDPEDEQDVKLAYSLLSNIWSLNPTVPEGSRAGFAESCEAILIFGKLCRHLIYPYICVDLSLSKQLEHLSAAAHLAIGLYVHEGAGRKFLPNQLFLNIMIMIKNAYFVLVKQRLTCLNWNHDLLQLVEHLVGTTEASNILAQYPQWNKSLCRLAAPLVHRDMLSVADKRGRQIIEEECPFLIDILKKLDTLSGCDILQPFGVPLIHAELTEDDWDDLMLRGSNSNSPSAMDEETADRLDGHQMLEDMAAEAMEPLAEKVECTVIVGSTSMSKSHALSLAFKHLGSPSSTDRLKHVCEESCYHNKETEHIINNTPHSTFIMTTEPIATLLQCDNHLFLCIGEIKNIRWDSKPAEQLQLDCLLEKLTSISFQLISIIPATSEDDSSLRKDWCSSSSLSYIFKVPGSLVLPINPKLSTQMKLNPVYLFESSELIWLVSSLHEKVSRHDLKGVPSITCSNNFPYLDSSG</sequence>
<dbReference type="OrthoDB" id="3048541at2759"/>
<reference evidence="1" key="1">
    <citation type="journal article" date="2019" name="Environ. Microbiol.">
        <title>Fungal ecological strategies reflected in gene transcription - a case study of two litter decomposers.</title>
        <authorList>
            <person name="Barbi F."/>
            <person name="Kohler A."/>
            <person name="Barry K."/>
            <person name="Baskaran P."/>
            <person name="Daum C."/>
            <person name="Fauchery L."/>
            <person name="Ihrmark K."/>
            <person name="Kuo A."/>
            <person name="LaButti K."/>
            <person name="Lipzen A."/>
            <person name="Morin E."/>
            <person name="Grigoriev I.V."/>
            <person name="Henrissat B."/>
            <person name="Lindahl B."/>
            <person name="Martin F."/>
        </authorList>
    </citation>
    <scope>NUCLEOTIDE SEQUENCE</scope>
    <source>
        <strain evidence="1">JB14</strain>
    </source>
</reference>
<dbReference type="AlphaFoldDB" id="A0A6A4I0P2"/>